<keyword evidence="2" id="KW-1185">Reference proteome</keyword>
<reference evidence="1 2" key="1">
    <citation type="submission" date="2017-12" db="EMBL/GenBank/DDBJ databases">
        <title>Comparative genomics of Botrytis spp.</title>
        <authorList>
            <person name="Valero-Jimenez C.A."/>
            <person name="Tapia P."/>
            <person name="Veloso J."/>
            <person name="Silva-Moreno E."/>
            <person name="Staats M."/>
            <person name="Valdes J.H."/>
            <person name="Van Kan J.A.L."/>
        </authorList>
    </citation>
    <scope>NUCLEOTIDE SEQUENCE [LARGE SCALE GENOMIC DNA]</scope>
    <source>
        <strain evidence="1 2">Bh0001</strain>
    </source>
</reference>
<name>A0A4Z1H065_9HELO</name>
<sequence>MTAFQPELPPSRSYFRLGLQWPYPLEQSCSYQTTTGIWVEIFKIKPTRKYKPAKTLQISTAPEVNHLMPEWSKLPRLSTS</sequence>
<dbReference type="EMBL" id="PQXK01000006">
    <property type="protein sequence ID" value="TGO42624.1"/>
    <property type="molecule type" value="Genomic_DNA"/>
</dbReference>
<proteinExistence type="predicted"/>
<evidence type="ECO:0000313" key="1">
    <source>
        <dbReference type="EMBL" id="TGO42624.1"/>
    </source>
</evidence>
<protein>
    <submittedName>
        <fullName evidence="1">Uncharacterized protein</fullName>
    </submittedName>
</protein>
<organism evidence="1 2">
    <name type="scientific">Botrytis hyacinthi</name>
    <dbReference type="NCBI Taxonomy" id="278943"/>
    <lineage>
        <taxon>Eukaryota</taxon>
        <taxon>Fungi</taxon>
        <taxon>Dikarya</taxon>
        <taxon>Ascomycota</taxon>
        <taxon>Pezizomycotina</taxon>
        <taxon>Leotiomycetes</taxon>
        <taxon>Helotiales</taxon>
        <taxon>Sclerotiniaceae</taxon>
        <taxon>Botrytis</taxon>
    </lineage>
</organism>
<dbReference type="Proteomes" id="UP000297814">
    <property type="component" value="Unassembled WGS sequence"/>
</dbReference>
<comment type="caution">
    <text evidence="1">The sequence shown here is derived from an EMBL/GenBank/DDBJ whole genome shotgun (WGS) entry which is preliminary data.</text>
</comment>
<gene>
    <name evidence="1" type="ORF">BHYA_0006g00240</name>
</gene>
<dbReference type="AlphaFoldDB" id="A0A4Z1H065"/>
<evidence type="ECO:0000313" key="2">
    <source>
        <dbReference type="Proteomes" id="UP000297814"/>
    </source>
</evidence>
<accession>A0A4Z1H065</accession>